<dbReference type="InterPro" id="IPR000073">
    <property type="entry name" value="AB_hydrolase_1"/>
</dbReference>
<dbReference type="PANTHER" id="PTHR42977:SF1">
    <property type="entry name" value="BLR6576 PROTEIN"/>
    <property type="match status" value="1"/>
</dbReference>
<sequence>MINGGATQDTISLRGVPESIDARYSHAIHNSPEKKMKLLAAATLVLASAAQAAPIAYRTVKVDDITIAYREAGDASKPTLLLLHGVPSSSRMYDGLLRKLGDQYHLVAPDYPGFGNSDAPDPANFAYTFDHLAQVMQKFTDAVGAQRYVLLMQDYGAPVGMRMALQRPDAIQALVFQNANVYSEGLGAIWEKRKPFWADRAAHEKEVVAGHQSVATTRARHIGSDPHVEAYDPDLWMDEYAYLNRPGQARIQADLIYDYQHNLAAYPQWQAWLKQRQLPTLVVWGKHDLAFTPEGAYAFRRDNPSAQVHVLDGGHFVMDTRLDDVAALTRAFLDRLAPAAAGPARR</sequence>
<dbReference type="PRINTS" id="PR00111">
    <property type="entry name" value="ABHYDROLASE"/>
</dbReference>
<dbReference type="Pfam" id="PF00561">
    <property type="entry name" value="Abhydrolase_1"/>
    <property type="match status" value="1"/>
</dbReference>
<dbReference type="Proteomes" id="UP000027604">
    <property type="component" value="Chromosome I"/>
</dbReference>
<proteinExistence type="predicted"/>
<protein>
    <submittedName>
        <fullName evidence="2">Alpha/beta hydrolase fold family protein</fullName>
    </submittedName>
</protein>
<dbReference type="InterPro" id="IPR051340">
    <property type="entry name" value="Haloalkane_dehalogenase"/>
</dbReference>
<dbReference type="EMBL" id="HG322949">
    <property type="protein sequence ID" value="CDG85906.1"/>
    <property type="molecule type" value="Genomic_DNA"/>
</dbReference>
<dbReference type="HOGENOM" id="CLU_020336_35_0_4"/>
<dbReference type="PATRIC" id="fig|1349767.4.peg.1905"/>
<dbReference type="eggNOG" id="COG0596">
    <property type="taxonomic scope" value="Bacteria"/>
</dbReference>
<organism evidence="2 3">
    <name type="scientific">Janthinobacterium agaricidamnosum NBRC 102515 = DSM 9628</name>
    <dbReference type="NCBI Taxonomy" id="1349767"/>
    <lineage>
        <taxon>Bacteria</taxon>
        <taxon>Pseudomonadati</taxon>
        <taxon>Pseudomonadota</taxon>
        <taxon>Betaproteobacteria</taxon>
        <taxon>Burkholderiales</taxon>
        <taxon>Oxalobacteraceae</taxon>
        <taxon>Janthinobacterium</taxon>
    </lineage>
</organism>
<evidence type="ECO:0000313" key="2">
    <source>
        <dbReference type="EMBL" id="CDG85906.1"/>
    </source>
</evidence>
<dbReference type="InterPro" id="IPR029058">
    <property type="entry name" value="AB_hydrolase_fold"/>
</dbReference>
<feature type="domain" description="AB hydrolase-1" evidence="1">
    <location>
        <begin position="78"/>
        <end position="320"/>
    </location>
</feature>
<name>W0VDB8_9BURK</name>
<gene>
    <name evidence="2" type="ORF">GJA_5310</name>
</gene>
<dbReference type="PANTHER" id="PTHR42977">
    <property type="entry name" value="HYDROLASE-RELATED"/>
    <property type="match status" value="1"/>
</dbReference>
<accession>W0VDB8</accession>
<dbReference type="GO" id="GO:0004301">
    <property type="term" value="F:epoxide hydrolase activity"/>
    <property type="evidence" value="ECO:0007669"/>
    <property type="project" value="TreeGrafter"/>
</dbReference>
<evidence type="ECO:0000313" key="3">
    <source>
        <dbReference type="Proteomes" id="UP000027604"/>
    </source>
</evidence>
<dbReference type="SUPFAM" id="SSF53474">
    <property type="entry name" value="alpha/beta-Hydrolases"/>
    <property type="match status" value="1"/>
</dbReference>
<keyword evidence="2" id="KW-0378">Hydrolase</keyword>
<dbReference type="Gene3D" id="3.40.50.1820">
    <property type="entry name" value="alpha/beta hydrolase"/>
    <property type="match status" value="1"/>
</dbReference>
<evidence type="ECO:0000259" key="1">
    <source>
        <dbReference type="Pfam" id="PF00561"/>
    </source>
</evidence>
<dbReference type="STRING" id="1349767.GJA_5310"/>
<keyword evidence="3" id="KW-1185">Reference proteome</keyword>
<dbReference type="AlphaFoldDB" id="W0VDB8"/>
<dbReference type="KEGG" id="jag:GJA_5310"/>
<reference evidence="2 3" key="1">
    <citation type="journal article" date="2015" name="Genome Announc.">
        <title>Genome Sequence of Mushroom Soft-Rot Pathogen Janthinobacterium agaricidamnosum.</title>
        <authorList>
            <person name="Graupner K."/>
            <person name="Lackner G."/>
            <person name="Hertweck C."/>
        </authorList>
    </citation>
    <scope>NUCLEOTIDE SEQUENCE [LARGE SCALE GENOMIC DNA]</scope>
    <source>
        <strain evidence="3">NBRC 102515 / DSM 9628</strain>
    </source>
</reference>